<protein>
    <submittedName>
        <fullName evidence="1">1666_t:CDS:1</fullName>
    </submittedName>
</protein>
<dbReference type="AlphaFoldDB" id="A0A9N9I475"/>
<proteinExistence type="predicted"/>
<dbReference type="EMBL" id="CAJVPP010012941">
    <property type="protein sequence ID" value="CAG8719317.1"/>
    <property type="molecule type" value="Genomic_DNA"/>
</dbReference>
<feature type="non-terminal residue" evidence="1">
    <location>
        <position position="84"/>
    </location>
</feature>
<name>A0A9N9I475_FUNMO</name>
<gene>
    <name evidence="1" type="ORF">FMOSSE_LOCUS14873</name>
</gene>
<sequence length="84" mass="9203">PTFELKQEGLESTDDCTTPSEKQELFLFADSILKSKQLLYPVSARKHTLALRVELKIVSTIANVPTTSTNVAIAAGTQVISIRK</sequence>
<comment type="caution">
    <text evidence="1">The sequence shown here is derived from an EMBL/GenBank/DDBJ whole genome shotgun (WGS) entry which is preliminary data.</text>
</comment>
<reference evidence="1" key="1">
    <citation type="submission" date="2021-06" db="EMBL/GenBank/DDBJ databases">
        <authorList>
            <person name="Kallberg Y."/>
            <person name="Tangrot J."/>
            <person name="Rosling A."/>
        </authorList>
    </citation>
    <scope>NUCLEOTIDE SEQUENCE</scope>
    <source>
        <strain evidence="1">87-6 pot B 2015</strain>
    </source>
</reference>
<dbReference type="Proteomes" id="UP000789375">
    <property type="component" value="Unassembled WGS sequence"/>
</dbReference>
<keyword evidence="2" id="KW-1185">Reference proteome</keyword>
<evidence type="ECO:0000313" key="2">
    <source>
        <dbReference type="Proteomes" id="UP000789375"/>
    </source>
</evidence>
<organism evidence="1 2">
    <name type="scientific">Funneliformis mosseae</name>
    <name type="common">Endomycorrhizal fungus</name>
    <name type="synonym">Glomus mosseae</name>
    <dbReference type="NCBI Taxonomy" id="27381"/>
    <lineage>
        <taxon>Eukaryota</taxon>
        <taxon>Fungi</taxon>
        <taxon>Fungi incertae sedis</taxon>
        <taxon>Mucoromycota</taxon>
        <taxon>Glomeromycotina</taxon>
        <taxon>Glomeromycetes</taxon>
        <taxon>Glomerales</taxon>
        <taxon>Glomeraceae</taxon>
        <taxon>Funneliformis</taxon>
    </lineage>
</organism>
<accession>A0A9N9I475</accession>
<evidence type="ECO:0000313" key="1">
    <source>
        <dbReference type="EMBL" id="CAG8719317.1"/>
    </source>
</evidence>